<feature type="transmembrane region" description="Helical" evidence="1">
    <location>
        <begin position="12"/>
        <end position="31"/>
    </location>
</feature>
<dbReference type="PANTHER" id="PTHR30238">
    <property type="entry name" value="MEMBRANE BOUND PREDICTED REDOX MODULATOR"/>
    <property type="match status" value="1"/>
</dbReference>
<keyword evidence="3" id="KW-1185">Reference proteome</keyword>
<dbReference type="EMBL" id="BMZG01000003">
    <property type="protein sequence ID" value="GHA68666.1"/>
    <property type="molecule type" value="Genomic_DNA"/>
</dbReference>
<name>A0A8J3G0D7_9BURK</name>
<evidence type="ECO:0000313" key="3">
    <source>
        <dbReference type="Proteomes" id="UP000614287"/>
    </source>
</evidence>
<comment type="caution">
    <text evidence="2">The sequence shown here is derived from an EMBL/GenBank/DDBJ whole genome shotgun (WGS) entry which is preliminary data.</text>
</comment>
<feature type="transmembrane region" description="Helical" evidence="1">
    <location>
        <begin position="127"/>
        <end position="145"/>
    </location>
</feature>
<dbReference type="RefSeq" id="WP_229809699.1">
    <property type="nucleotide sequence ID" value="NZ_BMZG01000003.1"/>
</dbReference>
<dbReference type="Pfam" id="PF04332">
    <property type="entry name" value="DUF475"/>
    <property type="match status" value="1"/>
</dbReference>
<organism evidence="2 3">
    <name type="scientific">Formosimonas limnophila</name>
    <dbReference type="NCBI Taxonomy" id="1384487"/>
    <lineage>
        <taxon>Bacteria</taxon>
        <taxon>Pseudomonadati</taxon>
        <taxon>Pseudomonadota</taxon>
        <taxon>Betaproteobacteria</taxon>
        <taxon>Burkholderiales</taxon>
        <taxon>Burkholderiaceae</taxon>
        <taxon>Formosimonas</taxon>
    </lineage>
</organism>
<feature type="transmembrane region" description="Helical" evidence="1">
    <location>
        <begin position="166"/>
        <end position="185"/>
    </location>
</feature>
<sequence>MNIKNAAQVMLKEFWGAWLITVVALAVAYYVGGWAGLFAALILSLFEISISFDNAVVNAIVLKKQSAAFRTAFLTIGFLIGVIGMRLLLPLLIVSLTTGMGFGEVYNMAVNEPAKYSEQLHHHHAEVMLFGGGFLMMVALTWLFDHERDVHWLGGFERRLGQLGRLSMVAAGVSLLLALIVVFNLPAEKQYAALLAGVLGVTVYIFVGGLGDVLGSEEVSEAGEMVKKGLAASISTFLFLEVRDASFSFDGVIGAFAISSNIFIIMLGLGVGAQWVRSMTVFFVKRDTLSEYIFLEHGAHWAILALAVLMYTSALYEIPEVITGLIGLVLIGWSLLSSVRARNRLMADKKRDEQLK</sequence>
<gene>
    <name evidence="2" type="ORF">GCM10009007_06780</name>
</gene>
<evidence type="ECO:0008006" key="4">
    <source>
        <dbReference type="Google" id="ProtNLM"/>
    </source>
</evidence>
<keyword evidence="1" id="KW-0812">Transmembrane</keyword>
<reference evidence="2" key="1">
    <citation type="journal article" date="2014" name="Int. J. Syst. Evol. Microbiol.">
        <title>Complete genome sequence of Corynebacterium casei LMG S-19264T (=DSM 44701T), isolated from a smear-ripened cheese.</title>
        <authorList>
            <consortium name="US DOE Joint Genome Institute (JGI-PGF)"/>
            <person name="Walter F."/>
            <person name="Albersmeier A."/>
            <person name="Kalinowski J."/>
            <person name="Ruckert C."/>
        </authorList>
    </citation>
    <scope>NUCLEOTIDE SEQUENCE</scope>
    <source>
        <strain evidence="2">KCTC 32501</strain>
    </source>
</reference>
<dbReference type="InterPro" id="IPR007427">
    <property type="entry name" value="DUF475"/>
</dbReference>
<evidence type="ECO:0000256" key="1">
    <source>
        <dbReference type="SAM" id="Phobius"/>
    </source>
</evidence>
<feature type="transmembrane region" description="Helical" evidence="1">
    <location>
        <begin position="297"/>
        <end position="316"/>
    </location>
</feature>
<keyword evidence="1" id="KW-0472">Membrane</keyword>
<dbReference type="PANTHER" id="PTHR30238:SF4">
    <property type="entry name" value="SLL1022 PROTEIN"/>
    <property type="match status" value="1"/>
</dbReference>
<keyword evidence="1" id="KW-1133">Transmembrane helix</keyword>
<feature type="transmembrane region" description="Helical" evidence="1">
    <location>
        <begin position="191"/>
        <end position="213"/>
    </location>
</feature>
<dbReference type="Proteomes" id="UP000614287">
    <property type="component" value="Unassembled WGS sequence"/>
</dbReference>
<protein>
    <recommendedName>
        <fullName evidence="4">DUF475 domain-containing protein</fullName>
    </recommendedName>
</protein>
<feature type="transmembrane region" description="Helical" evidence="1">
    <location>
        <begin position="322"/>
        <end position="341"/>
    </location>
</feature>
<dbReference type="AlphaFoldDB" id="A0A8J3G0D7"/>
<proteinExistence type="predicted"/>
<accession>A0A8J3G0D7</accession>
<feature type="transmembrane region" description="Helical" evidence="1">
    <location>
        <begin position="252"/>
        <end position="276"/>
    </location>
</feature>
<reference evidence="2" key="2">
    <citation type="submission" date="2020-09" db="EMBL/GenBank/DDBJ databases">
        <authorList>
            <person name="Sun Q."/>
            <person name="Kim S."/>
        </authorList>
    </citation>
    <scope>NUCLEOTIDE SEQUENCE</scope>
    <source>
        <strain evidence="2">KCTC 32501</strain>
    </source>
</reference>
<evidence type="ECO:0000313" key="2">
    <source>
        <dbReference type="EMBL" id="GHA68666.1"/>
    </source>
</evidence>